<accession>A0A0D2BKF4</accession>
<dbReference type="VEuPathDB" id="FungiDB:PV08_09036"/>
<dbReference type="GeneID" id="27336119"/>
<dbReference type="AlphaFoldDB" id="A0A0D2BKF4"/>
<keyword evidence="2" id="KW-1185">Reference proteome</keyword>
<dbReference type="STRING" id="91928.A0A0D2BKF4"/>
<reference evidence="1 2" key="1">
    <citation type="submission" date="2015-01" db="EMBL/GenBank/DDBJ databases">
        <title>The Genome Sequence of Exophiala spinifera CBS89968.</title>
        <authorList>
            <consortium name="The Broad Institute Genomics Platform"/>
            <person name="Cuomo C."/>
            <person name="de Hoog S."/>
            <person name="Gorbushina A."/>
            <person name="Stielow B."/>
            <person name="Teixiera M."/>
            <person name="Abouelleil A."/>
            <person name="Chapman S.B."/>
            <person name="Priest M."/>
            <person name="Young S.K."/>
            <person name="Wortman J."/>
            <person name="Nusbaum C."/>
            <person name="Birren B."/>
        </authorList>
    </citation>
    <scope>NUCLEOTIDE SEQUENCE [LARGE SCALE GENOMIC DNA]</scope>
    <source>
        <strain evidence="1 2">CBS 89968</strain>
    </source>
</reference>
<protein>
    <recommendedName>
        <fullName evidence="3">Transcription factor domain-containing protein</fullName>
    </recommendedName>
</protein>
<gene>
    <name evidence="1" type="ORF">PV08_09036</name>
</gene>
<dbReference type="RefSeq" id="XP_016231980.1">
    <property type="nucleotide sequence ID" value="XM_016383357.1"/>
</dbReference>
<dbReference type="EMBL" id="KN847498">
    <property type="protein sequence ID" value="KIW11764.1"/>
    <property type="molecule type" value="Genomic_DNA"/>
</dbReference>
<name>A0A0D2BKF4_9EURO</name>
<evidence type="ECO:0000313" key="1">
    <source>
        <dbReference type="EMBL" id="KIW11764.1"/>
    </source>
</evidence>
<dbReference type="Proteomes" id="UP000053328">
    <property type="component" value="Unassembled WGS sequence"/>
</dbReference>
<evidence type="ECO:0000313" key="2">
    <source>
        <dbReference type="Proteomes" id="UP000053328"/>
    </source>
</evidence>
<dbReference type="PANTHER" id="PTHR37540:SF5">
    <property type="entry name" value="TRANSCRIPTION FACTOR DOMAIN-CONTAINING PROTEIN"/>
    <property type="match status" value="1"/>
</dbReference>
<sequence length="432" mass="48293">MRLTANYEGFRHFWHGLTPKPGDSTLNPINRVKLQAMYSSKLAYFAYTMAMVGNYWLLLGPGGVTQAHKELLLTHRVATLCLVNAELANMQGLPSEELIGAVVVMAAADPDHFLKQADSNSRHSRFQSPLAKAQVLHIIGHEPLVSAHYLALWRLIRLKGAAWEDYHDFGLAEICELLCIIHASIAGEKPEFPAIDRSRHAFFSGHYDTGDAAKDLRLKLSMALPSEWLKSLLELSFLRSGPSMMDVIVLMKHISLALEHFHRGARDAPDFANIIQARTGIQHKLLSLPQDPEGMSPADMYLYKLCRFCLLIYSNMVLFPLPPSSGVGTQLAMALKALLIEESQTHVFARDTTELKLLLWAVVLGGISDGSDVDRSWFQDQYRRVASDIGIGSWQQLETQLTSFLWLDFVLNKEAVGFWAESRMRSAPGVLP</sequence>
<dbReference type="OrthoDB" id="3469466at2759"/>
<organism evidence="1 2">
    <name type="scientific">Exophiala spinifera</name>
    <dbReference type="NCBI Taxonomy" id="91928"/>
    <lineage>
        <taxon>Eukaryota</taxon>
        <taxon>Fungi</taxon>
        <taxon>Dikarya</taxon>
        <taxon>Ascomycota</taxon>
        <taxon>Pezizomycotina</taxon>
        <taxon>Eurotiomycetes</taxon>
        <taxon>Chaetothyriomycetidae</taxon>
        <taxon>Chaetothyriales</taxon>
        <taxon>Herpotrichiellaceae</taxon>
        <taxon>Exophiala</taxon>
    </lineage>
</organism>
<dbReference type="PANTHER" id="PTHR37540">
    <property type="entry name" value="TRANSCRIPTION FACTOR (ACR-2), PUTATIVE-RELATED-RELATED"/>
    <property type="match status" value="1"/>
</dbReference>
<dbReference type="HOGENOM" id="CLU_015771_0_1_1"/>
<proteinExistence type="predicted"/>
<evidence type="ECO:0008006" key="3">
    <source>
        <dbReference type="Google" id="ProtNLM"/>
    </source>
</evidence>